<reference evidence="15" key="1">
    <citation type="submission" date="2020-02" db="EMBL/GenBank/DDBJ databases">
        <title>Flavobacterium sp. genome.</title>
        <authorList>
            <person name="Jung H.S."/>
            <person name="Baek J.H."/>
            <person name="Jeon C.O."/>
        </authorList>
    </citation>
    <scope>NUCLEOTIDE SEQUENCE</scope>
    <source>
        <strain evidence="15">SE-s28</strain>
    </source>
</reference>
<dbReference type="Gene3D" id="1.10.3810.10">
    <property type="entry name" value="Biosynthetic peptidoglycan transglycosylase-like"/>
    <property type="match status" value="1"/>
</dbReference>
<name>A0A972JFA6_9FLAO</name>
<evidence type="ECO:0000256" key="8">
    <source>
        <dbReference type="ARBA" id="ARBA00022801"/>
    </source>
</evidence>
<dbReference type="GO" id="GO:0008658">
    <property type="term" value="F:penicillin binding"/>
    <property type="evidence" value="ECO:0007669"/>
    <property type="project" value="InterPro"/>
</dbReference>
<dbReference type="Pfam" id="PF00905">
    <property type="entry name" value="Transpeptidase"/>
    <property type="match status" value="1"/>
</dbReference>
<evidence type="ECO:0000256" key="9">
    <source>
        <dbReference type="ARBA" id="ARBA00023268"/>
    </source>
</evidence>
<dbReference type="InterPro" id="IPR001460">
    <property type="entry name" value="PCN-bd_Tpept"/>
</dbReference>
<dbReference type="InterPro" id="IPR011815">
    <property type="entry name" value="PBP_1c"/>
</dbReference>
<comment type="pathway">
    <text evidence="1">Cell wall biogenesis; peptidoglycan biosynthesis.</text>
</comment>
<keyword evidence="5" id="KW-0645">Protease</keyword>
<evidence type="ECO:0000256" key="1">
    <source>
        <dbReference type="ARBA" id="ARBA00004752"/>
    </source>
</evidence>
<gene>
    <name evidence="15" type="primary">pbpC</name>
    <name evidence="15" type="ORF">G6047_03195</name>
</gene>
<dbReference type="GO" id="GO:0008955">
    <property type="term" value="F:peptidoglycan glycosyltransferase activity"/>
    <property type="evidence" value="ECO:0007669"/>
    <property type="project" value="UniProtKB-EC"/>
</dbReference>
<comment type="similarity">
    <text evidence="2">In the C-terminal section; belongs to the transpeptidase family.</text>
</comment>
<evidence type="ECO:0000256" key="10">
    <source>
        <dbReference type="ARBA" id="ARBA00044770"/>
    </source>
</evidence>
<dbReference type="InterPro" id="IPR001264">
    <property type="entry name" value="Glyco_trans_51"/>
</dbReference>
<dbReference type="SUPFAM" id="SSF56601">
    <property type="entry name" value="beta-lactamase/transpeptidase-like"/>
    <property type="match status" value="1"/>
</dbReference>
<dbReference type="EMBL" id="JAAMPU010000098">
    <property type="protein sequence ID" value="NMH27026.1"/>
    <property type="molecule type" value="Genomic_DNA"/>
</dbReference>
<evidence type="ECO:0000313" key="16">
    <source>
        <dbReference type="Proteomes" id="UP000712080"/>
    </source>
</evidence>
<dbReference type="InterPro" id="IPR023346">
    <property type="entry name" value="Lysozyme-like_dom_sf"/>
</dbReference>
<dbReference type="InterPro" id="IPR012338">
    <property type="entry name" value="Beta-lactam/transpept-like"/>
</dbReference>
<comment type="similarity">
    <text evidence="3">In the N-terminal section; belongs to the glycosyltransferase 51 family.</text>
</comment>
<keyword evidence="6" id="KW-0328">Glycosyltransferase</keyword>
<protein>
    <recommendedName>
        <fullName evidence="10">peptidoglycan glycosyltransferase</fullName>
        <ecNumber evidence="10">2.4.99.28</ecNumber>
    </recommendedName>
</protein>
<dbReference type="GO" id="GO:0004180">
    <property type="term" value="F:carboxypeptidase activity"/>
    <property type="evidence" value="ECO:0007669"/>
    <property type="project" value="UniProtKB-KW"/>
</dbReference>
<evidence type="ECO:0000313" key="15">
    <source>
        <dbReference type="EMBL" id="NMH27026.1"/>
    </source>
</evidence>
<feature type="domain" description="Penicillin-binding protein transpeptidase" evidence="12">
    <location>
        <begin position="282"/>
        <end position="540"/>
    </location>
</feature>
<evidence type="ECO:0000256" key="7">
    <source>
        <dbReference type="ARBA" id="ARBA00022679"/>
    </source>
</evidence>
<dbReference type="SUPFAM" id="SSF53955">
    <property type="entry name" value="Lysozyme-like"/>
    <property type="match status" value="1"/>
</dbReference>
<feature type="domain" description="Penicillin-binding C-terminal" evidence="14">
    <location>
        <begin position="670"/>
        <end position="757"/>
    </location>
</feature>
<dbReference type="PANTHER" id="PTHR32282">
    <property type="entry name" value="BINDING PROTEIN TRANSPEPTIDASE, PUTATIVE-RELATED"/>
    <property type="match status" value="1"/>
</dbReference>
<evidence type="ECO:0000256" key="11">
    <source>
        <dbReference type="ARBA" id="ARBA00049902"/>
    </source>
</evidence>
<evidence type="ECO:0000256" key="5">
    <source>
        <dbReference type="ARBA" id="ARBA00022670"/>
    </source>
</evidence>
<dbReference type="GO" id="GO:0006508">
    <property type="term" value="P:proteolysis"/>
    <property type="evidence" value="ECO:0007669"/>
    <property type="project" value="UniProtKB-KW"/>
</dbReference>
<keyword evidence="16" id="KW-1185">Reference proteome</keyword>
<keyword evidence="4" id="KW-0121">Carboxypeptidase</keyword>
<proteinExistence type="inferred from homology"/>
<evidence type="ECO:0000259" key="13">
    <source>
        <dbReference type="Pfam" id="PF00912"/>
    </source>
</evidence>
<dbReference type="InterPro" id="IPR050396">
    <property type="entry name" value="Glycosyltr_51/Transpeptidase"/>
</dbReference>
<evidence type="ECO:0000259" key="12">
    <source>
        <dbReference type="Pfam" id="PF00905"/>
    </source>
</evidence>
<dbReference type="InterPro" id="IPR036950">
    <property type="entry name" value="PBP_transglycosylase"/>
</dbReference>
<evidence type="ECO:0000256" key="4">
    <source>
        <dbReference type="ARBA" id="ARBA00022645"/>
    </source>
</evidence>
<dbReference type="NCBIfam" id="TIGR02073">
    <property type="entry name" value="PBP_1c"/>
    <property type="match status" value="1"/>
</dbReference>
<keyword evidence="9" id="KW-0511">Multifunctional enzyme</keyword>
<evidence type="ECO:0000256" key="6">
    <source>
        <dbReference type="ARBA" id="ARBA00022676"/>
    </source>
</evidence>
<dbReference type="InterPro" id="IPR009647">
    <property type="entry name" value="PBP_C"/>
</dbReference>
<feature type="domain" description="Glycosyl transferase family 51" evidence="13">
    <location>
        <begin position="43"/>
        <end position="204"/>
    </location>
</feature>
<dbReference type="Gene3D" id="3.40.710.10">
    <property type="entry name" value="DD-peptidase/beta-lactamase superfamily"/>
    <property type="match status" value="1"/>
</dbReference>
<dbReference type="Pfam" id="PF00912">
    <property type="entry name" value="Transgly"/>
    <property type="match status" value="1"/>
</dbReference>
<dbReference type="AlphaFoldDB" id="A0A972JFA6"/>
<organism evidence="15 16">
    <name type="scientific">Flavobacterium silvaticum</name>
    <dbReference type="NCBI Taxonomy" id="1852020"/>
    <lineage>
        <taxon>Bacteria</taxon>
        <taxon>Pseudomonadati</taxon>
        <taxon>Bacteroidota</taxon>
        <taxon>Flavobacteriia</taxon>
        <taxon>Flavobacteriales</taxon>
        <taxon>Flavobacteriaceae</taxon>
        <taxon>Flavobacterium</taxon>
    </lineage>
</organism>
<dbReference type="EC" id="2.4.99.28" evidence="10"/>
<keyword evidence="7" id="KW-0808">Transferase</keyword>
<comment type="catalytic activity">
    <reaction evidence="11">
        <text>[GlcNAc-(1-&gt;4)-Mur2Ac(oyl-L-Ala-gamma-D-Glu-L-Lys-D-Ala-D-Ala)](n)-di-trans,octa-cis-undecaprenyl diphosphate + beta-D-GlcNAc-(1-&gt;4)-Mur2Ac(oyl-L-Ala-gamma-D-Glu-L-Lys-D-Ala-D-Ala)-di-trans,octa-cis-undecaprenyl diphosphate = [GlcNAc-(1-&gt;4)-Mur2Ac(oyl-L-Ala-gamma-D-Glu-L-Lys-D-Ala-D-Ala)](n+1)-di-trans,octa-cis-undecaprenyl diphosphate + di-trans,octa-cis-undecaprenyl diphosphate + H(+)</text>
        <dbReference type="Rhea" id="RHEA:23708"/>
        <dbReference type="Rhea" id="RHEA-COMP:9602"/>
        <dbReference type="Rhea" id="RHEA-COMP:9603"/>
        <dbReference type="ChEBI" id="CHEBI:15378"/>
        <dbReference type="ChEBI" id="CHEBI:58405"/>
        <dbReference type="ChEBI" id="CHEBI:60033"/>
        <dbReference type="ChEBI" id="CHEBI:78435"/>
        <dbReference type="EC" id="2.4.99.28"/>
    </reaction>
</comment>
<dbReference type="Proteomes" id="UP000712080">
    <property type="component" value="Unassembled WGS sequence"/>
</dbReference>
<accession>A0A972JFA6</accession>
<evidence type="ECO:0000256" key="3">
    <source>
        <dbReference type="ARBA" id="ARBA00007739"/>
    </source>
</evidence>
<evidence type="ECO:0000259" key="14">
    <source>
        <dbReference type="Pfam" id="PF06832"/>
    </source>
</evidence>
<dbReference type="PANTHER" id="PTHR32282:SF15">
    <property type="entry name" value="PENICILLIN-BINDING PROTEIN 1C"/>
    <property type="match status" value="1"/>
</dbReference>
<evidence type="ECO:0000256" key="2">
    <source>
        <dbReference type="ARBA" id="ARBA00007090"/>
    </source>
</evidence>
<dbReference type="GO" id="GO:0030288">
    <property type="term" value="C:outer membrane-bounded periplasmic space"/>
    <property type="evidence" value="ECO:0007669"/>
    <property type="project" value="TreeGrafter"/>
</dbReference>
<dbReference type="Pfam" id="PF06832">
    <property type="entry name" value="BiPBP_C"/>
    <property type="match status" value="1"/>
</dbReference>
<sequence length="765" mass="86557">MALIAYYLCLPETLFDEPYSTVIESREGELLGAKIASDGQWRFPAADSISAKYAQCVVMYEDENFRRHPGFNPISMYKAFVQNRKAGKVIRGGSTITQQVIRLSRKNKQRTYFEKLIEIILATRLELRMSKDEILQTYAAHAPFGGNVVGLEMASWRYFGVPSHQLSWAQNATLAVLPNAPGLIFPGRNQEPLKRKRDALLKKLFQKGCIDKMSYELALVEPLPQKPFNLPQTAPHLLSRVSKEHDGKRIQTTVDLALQERLNQIARTYYNQFRQNEVYNLSIMVIDVKTRNIVGYVGNSPTDKDHKKDVDIITAPRSTGSILKPLLFASMLDEGEILPNSLVADIPVQISGFMPQNFDMTYDGAVPAQKALSRSLNIPAVLMLQQHGVNKFYETLQHFKLRDINKHPDHYGLSLILGGAESNLWDLCRTYANLSSTLSYFTCNDAKYRNHEFSELNYIDGLKPDFGKDSFEKPIVGAGAIWLTFNAMKEVNRPQGDEAWKFYDSSVEIAWKTGTSFGNRDAWAIGVNSNYVVGVWVGNASGEGRPELTGVNCAAPVLFDAFNLLPKKKWFAAPLNDLEQVEVCAESGFLALDDCPKVKQYVSIKGKNSKTCPYHKLVQLDLSGNFRVNSNCEEVSQMISQNWFVLPPVMEYYYKSSHVDYRPLPPLRKDCSGTEKARMDFIYPKTLTPKIYLTKDFRGKIQPLIVKVAHSDSNAVLFWYVDDVFKGKTQTFHEMQLAVSSGKHVITVVDDKGNEVRRNLEIIRE</sequence>
<comment type="caution">
    <text evidence="15">The sequence shown here is derived from an EMBL/GenBank/DDBJ whole genome shotgun (WGS) entry which is preliminary data.</text>
</comment>
<keyword evidence="8" id="KW-0378">Hydrolase</keyword>
<dbReference type="GO" id="GO:0009252">
    <property type="term" value="P:peptidoglycan biosynthetic process"/>
    <property type="evidence" value="ECO:0007669"/>
    <property type="project" value="InterPro"/>
</dbReference>